<evidence type="ECO:0000313" key="4">
    <source>
        <dbReference type="EMBL" id="CAL1154985.1"/>
    </source>
</evidence>
<feature type="compositionally biased region" description="Polar residues" evidence="1">
    <location>
        <begin position="156"/>
        <end position="172"/>
    </location>
</feature>
<proteinExistence type="predicted"/>
<organism evidence="3">
    <name type="scientific">Cladocopium goreaui</name>
    <dbReference type="NCBI Taxonomy" id="2562237"/>
    <lineage>
        <taxon>Eukaryota</taxon>
        <taxon>Sar</taxon>
        <taxon>Alveolata</taxon>
        <taxon>Dinophyceae</taxon>
        <taxon>Suessiales</taxon>
        <taxon>Symbiodiniaceae</taxon>
        <taxon>Cladocopium</taxon>
    </lineage>
</organism>
<feature type="compositionally biased region" description="Basic and acidic residues" evidence="1">
    <location>
        <begin position="54"/>
        <end position="67"/>
    </location>
</feature>
<evidence type="ECO:0000256" key="1">
    <source>
        <dbReference type="SAM" id="MobiDB-lite"/>
    </source>
</evidence>
<sequence length="232" mass="25182">MKWPVWTLLIRCSLASVLAETRTKSDPSLREFRDPNGRLFRLNLKTGATEWEDEKSQRSGEPGHAELEDWLGGSDPAAEEVRQDLALDLGMRPASAPRESRSGQASAALKSLRAKVETKPSKQKMLESQADKKSVKGFGSVVTATSRQVRDRAWAQAQQKVPESDGSRTGNPGITARSDGIHGAHGTSNGATGATGAFPSSDRELLNRGKKLLAKLEKEELDAVAVREKPLK</sequence>
<dbReference type="EMBL" id="CAMXCT020002968">
    <property type="protein sequence ID" value="CAL1154985.1"/>
    <property type="molecule type" value="Genomic_DNA"/>
</dbReference>
<evidence type="ECO:0000313" key="3">
    <source>
        <dbReference type="EMBL" id="CAI4001610.1"/>
    </source>
</evidence>
<reference evidence="3" key="1">
    <citation type="submission" date="2022-10" db="EMBL/GenBank/DDBJ databases">
        <authorList>
            <person name="Chen Y."/>
            <person name="Dougan E. K."/>
            <person name="Chan C."/>
            <person name="Rhodes N."/>
            <person name="Thang M."/>
        </authorList>
    </citation>
    <scope>NUCLEOTIDE SEQUENCE</scope>
</reference>
<dbReference type="OrthoDB" id="414287at2759"/>
<evidence type="ECO:0000313" key="5">
    <source>
        <dbReference type="Proteomes" id="UP001152797"/>
    </source>
</evidence>
<comment type="caution">
    <text evidence="3">The sequence shown here is derived from an EMBL/GenBank/DDBJ whole genome shotgun (WGS) entry which is preliminary data.</text>
</comment>
<evidence type="ECO:0000256" key="2">
    <source>
        <dbReference type="SAM" id="SignalP"/>
    </source>
</evidence>
<name>A0A9P1D1N4_9DINO</name>
<dbReference type="EMBL" id="CAMXCT010002968">
    <property type="protein sequence ID" value="CAI4001610.1"/>
    <property type="molecule type" value="Genomic_DNA"/>
</dbReference>
<keyword evidence="5" id="KW-1185">Reference proteome</keyword>
<dbReference type="Proteomes" id="UP001152797">
    <property type="component" value="Unassembled WGS sequence"/>
</dbReference>
<feature type="signal peptide" evidence="2">
    <location>
        <begin position="1"/>
        <end position="19"/>
    </location>
</feature>
<dbReference type="AlphaFoldDB" id="A0A9P1D1N4"/>
<dbReference type="EMBL" id="CAMXCT030002968">
    <property type="protein sequence ID" value="CAL4788922.1"/>
    <property type="molecule type" value="Genomic_DNA"/>
</dbReference>
<gene>
    <name evidence="3" type="ORF">C1SCF055_LOCUS27640</name>
</gene>
<accession>A0A9P1D1N4</accession>
<feature type="chain" id="PRO_5043270952" description="WW domain-containing protein" evidence="2">
    <location>
        <begin position="20"/>
        <end position="232"/>
    </location>
</feature>
<reference evidence="4" key="2">
    <citation type="submission" date="2024-04" db="EMBL/GenBank/DDBJ databases">
        <authorList>
            <person name="Chen Y."/>
            <person name="Shah S."/>
            <person name="Dougan E. K."/>
            <person name="Thang M."/>
            <person name="Chan C."/>
        </authorList>
    </citation>
    <scope>NUCLEOTIDE SEQUENCE [LARGE SCALE GENOMIC DNA]</scope>
</reference>
<feature type="region of interest" description="Disordered" evidence="1">
    <location>
        <begin position="48"/>
        <end position="203"/>
    </location>
</feature>
<keyword evidence="2" id="KW-0732">Signal</keyword>
<protein>
    <recommendedName>
        <fullName evidence="6">WW domain-containing protein</fullName>
    </recommendedName>
</protein>
<feature type="compositionally biased region" description="Low complexity" evidence="1">
    <location>
        <begin position="184"/>
        <end position="197"/>
    </location>
</feature>
<evidence type="ECO:0008006" key="6">
    <source>
        <dbReference type="Google" id="ProtNLM"/>
    </source>
</evidence>